<dbReference type="EMBL" id="CP022426">
    <property type="protein sequence ID" value="ATP09286.1"/>
    <property type="molecule type" value="Genomic_DNA"/>
</dbReference>
<reference evidence="3" key="1">
    <citation type="journal article" date="2018" name="BMC Genomics">
        <title>The complete and fully assembled genome sequence of Aeromonas salmonicida subsp. pectinolytica and its comparative analysis with other Aeromonas species: investigation of the mobilome in environmental and pathogenic strains.</title>
        <authorList>
            <person name="Pfeiffer F."/>
            <person name="Zamora-Lagos M.A."/>
            <person name="Blettinger M."/>
            <person name="Yeroslaviz A."/>
            <person name="Dahl A."/>
            <person name="Gruber S."/>
            <person name="Habermann B.H."/>
        </authorList>
    </citation>
    <scope>NUCLEOTIDE SEQUENCE [LARGE SCALE GENOMIC DNA]</scope>
    <source>
        <strain evidence="3">34mel</strain>
    </source>
</reference>
<sequence length="62" mass="6944">MMDGPFKPLCVETSKPSQRLPMLLGRWRAEQDLARQNQSEAVPFNRPCADQDAVPARMSATV</sequence>
<dbReference type="Proteomes" id="UP000222916">
    <property type="component" value="Chromosome"/>
</dbReference>
<organism evidence="2 3">
    <name type="scientific">Aeromonas salmonicida subsp. pectinolytica 34mel</name>
    <dbReference type="NCBI Taxonomy" id="1324960"/>
    <lineage>
        <taxon>Bacteria</taxon>
        <taxon>Pseudomonadati</taxon>
        <taxon>Pseudomonadota</taxon>
        <taxon>Gammaproteobacteria</taxon>
        <taxon>Aeromonadales</taxon>
        <taxon>Aeromonadaceae</taxon>
        <taxon>Aeromonas</taxon>
    </lineage>
</organism>
<evidence type="ECO:0000256" key="1">
    <source>
        <dbReference type="SAM" id="MobiDB-lite"/>
    </source>
</evidence>
<feature type="region of interest" description="Disordered" evidence="1">
    <location>
        <begin position="38"/>
        <end position="62"/>
    </location>
</feature>
<accession>A0A2D1QGA2</accession>
<dbReference type="AlphaFoldDB" id="A0A2D1QGA2"/>
<evidence type="ECO:0000313" key="3">
    <source>
        <dbReference type="Proteomes" id="UP000222916"/>
    </source>
</evidence>
<evidence type="ECO:0000313" key="2">
    <source>
        <dbReference type="EMBL" id="ATP09286.1"/>
    </source>
</evidence>
<proteinExistence type="predicted"/>
<protein>
    <submittedName>
        <fullName evidence="2">Uncharacterized protein</fullName>
    </submittedName>
</protein>
<name>A0A2D1QGA2_AERSA</name>
<gene>
    <name evidence="2" type="ORF">Asalp_21140</name>
</gene>